<feature type="region of interest" description="Disordered" evidence="1">
    <location>
        <begin position="1"/>
        <end position="61"/>
    </location>
</feature>
<dbReference type="SUPFAM" id="SSF102198">
    <property type="entry name" value="Putative cyclase"/>
    <property type="match status" value="1"/>
</dbReference>
<comment type="caution">
    <text evidence="2">The sequence shown here is derived from an EMBL/GenBank/DDBJ whole genome shotgun (WGS) entry which is preliminary data.</text>
</comment>
<evidence type="ECO:0000313" key="3">
    <source>
        <dbReference type="Proteomes" id="UP000608522"/>
    </source>
</evidence>
<dbReference type="PANTHER" id="PTHR34861">
    <property type="match status" value="1"/>
</dbReference>
<keyword evidence="3" id="KW-1185">Reference proteome</keyword>
<evidence type="ECO:0000256" key="1">
    <source>
        <dbReference type="SAM" id="MobiDB-lite"/>
    </source>
</evidence>
<sequence>MPGAAVRRDGAHVAAPERGAAAAPAPGCTRRGGGGQWRRGLRQTGRTRVTDVDPTPDGTVSPFMTEAAFRSLHSELLRQASDGAEHRRGALAHLTPARVAAAAADVRHGRTLSLAAPIETQPGPDDPQPAVYRLTAPTPPETGTPGVHFALDRFAMNVHGDAHTHLDALCHVVFDGELHGGVPESRLAAGAARGITLDLVRDGIVGPGLLLDVPRLRGVPWLEPGDFVTAGDLAAAEEAQGVRIGPGDLLLVRVGHRRRRQEAGAWNAAHSRAGLHPACMRLLAERQVAVLGSDGNNDTAPSPVPGVSFPVHVLALHALGMHLMDYLDLEELADACAGLGRWRFLCTVAPLRLPGATGSPVNPIAVL</sequence>
<dbReference type="Gene3D" id="3.50.30.50">
    <property type="entry name" value="Putative cyclase"/>
    <property type="match status" value="1"/>
</dbReference>
<name>A0ABQ3T5H6_9ACTN</name>
<dbReference type="InterPro" id="IPR007325">
    <property type="entry name" value="KFase/CYL"/>
</dbReference>
<proteinExistence type="predicted"/>
<feature type="compositionally biased region" description="Basic and acidic residues" evidence="1">
    <location>
        <begin position="1"/>
        <end position="11"/>
    </location>
</feature>
<dbReference type="Proteomes" id="UP000608522">
    <property type="component" value="Unassembled WGS sequence"/>
</dbReference>
<dbReference type="Pfam" id="PF04199">
    <property type="entry name" value="Cyclase"/>
    <property type="match status" value="1"/>
</dbReference>
<gene>
    <name evidence="2" type="ORF">Sspor_12050</name>
</gene>
<protein>
    <submittedName>
        <fullName evidence="2">Cyclase</fullName>
    </submittedName>
</protein>
<dbReference type="InterPro" id="IPR037175">
    <property type="entry name" value="KFase_sf"/>
</dbReference>
<organism evidence="2 3">
    <name type="scientific">Streptomyces spororaveus</name>
    <dbReference type="NCBI Taxonomy" id="284039"/>
    <lineage>
        <taxon>Bacteria</taxon>
        <taxon>Bacillati</taxon>
        <taxon>Actinomycetota</taxon>
        <taxon>Actinomycetes</taxon>
        <taxon>Kitasatosporales</taxon>
        <taxon>Streptomycetaceae</taxon>
        <taxon>Streptomyces</taxon>
    </lineage>
</organism>
<feature type="compositionally biased region" description="Low complexity" evidence="1">
    <location>
        <begin position="12"/>
        <end position="29"/>
    </location>
</feature>
<evidence type="ECO:0000313" key="2">
    <source>
        <dbReference type="EMBL" id="GHI75644.1"/>
    </source>
</evidence>
<accession>A0ABQ3T5H6</accession>
<reference evidence="3" key="1">
    <citation type="submission" date="2023-07" db="EMBL/GenBank/DDBJ databases">
        <title>Whole genome shotgun sequence of Streptomyces spororaveus NBRC 15456.</title>
        <authorList>
            <person name="Komaki H."/>
            <person name="Tamura T."/>
        </authorList>
    </citation>
    <scope>NUCLEOTIDE SEQUENCE [LARGE SCALE GENOMIC DNA]</scope>
    <source>
        <strain evidence="3">NBRC 15456</strain>
    </source>
</reference>
<dbReference type="EMBL" id="BNED01000005">
    <property type="protein sequence ID" value="GHI75644.1"/>
    <property type="molecule type" value="Genomic_DNA"/>
</dbReference>
<dbReference type="PANTHER" id="PTHR34861:SF10">
    <property type="entry name" value="CYCLASE"/>
    <property type="match status" value="1"/>
</dbReference>